<dbReference type="RefSeq" id="WP_068758157.1">
    <property type="nucleotide sequence ID" value="NZ_KQ950185.1"/>
</dbReference>
<dbReference type="OrthoDB" id="5189994at2"/>
<dbReference type="PATRIC" id="fig|665004.4.peg.3516"/>
<organism evidence="2 3">
    <name type="scientific">Thermobifida cellulosilytica TB100</name>
    <dbReference type="NCBI Taxonomy" id="665004"/>
    <lineage>
        <taxon>Bacteria</taxon>
        <taxon>Bacillati</taxon>
        <taxon>Actinomycetota</taxon>
        <taxon>Actinomycetes</taxon>
        <taxon>Streptosporangiales</taxon>
        <taxon>Nocardiopsidaceae</taxon>
        <taxon>Thermobifida</taxon>
    </lineage>
</organism>
<protein>
    <recommendedName>
        <fullName evidence="4">GAF domain-containing protein</fullName>
    </recommendedName>
</protein>
<proteinExistence type="predicted"/>
<keyword evidence="1" id="KW-0472">Membrane</keyword>
<dbReference type="EMBL" id="LGEM01000032">
    <property type="protein sequence ID" value="KUP97275.1"/>
    <property type="molecule type" value="Genomic_DNA"/>
</dbReference>
<reference evidence="3" key="1">
    <citation type="journal article" date="2017" name="Acta Aliment.">
        <title>Plant polysaccharide degrading enzyme system of Thermpbifida cellulosilytica TB100 revealed by de novo genome project data.</title>
        <authorList>
            <person name="Toth A."/>
            <person name="Baka E."/>
            <person name="Luzics S."/>
            <person name="Bata-Vidacs I."/>
            <person name="Nagy I."/>
            <person name="Balint B."/>
            <person name="Herceg R."/>
            <person name="Olasz F."/>
            <person name="Wilk T."/>
            <person name="Nagy T."/>
            <person name="Kriszt B."/>
            <person name="Nagy I."/>
            <person name="Kukolya J."/>
        </authorList>
    </citation>
    <scope>NUCLEOTIDE SEQUENCE [LARGE SCALE GENOMIC DNA]</scope>
    <source>
        <strain evidence="3">TB100</strain>
    </source>
</reference>
<evidence type="ECO:0008006" key="4">
    <source>
        <dbReference type="Google" id="ProtNLM"/>
    </source>
</evidence>
<feature type="transmembrane region" description="Helical" evidence="1">
    <location>
        <begin position="44"/>
        <end position="62"/>
    </location>
</feature>
<keyword evidence="1" id="KW-0812">Transmembrane</keyword>
<accession>A0A147KIZ6</accession>
<name>A0A147KIZ6_THECS</name>
<keyword evidence="3" id="KW-1185">Reference proteome</keyword>
<keyword evidence="1" id="KW-1133">Transmembrane helix</keyword>
<gene>
    <name evidence="2" type="ORF">AC529_07820</name>
</gene>
<dbReference type="Proteomes" id="UP000074382">
    <property type="component" value="Unassembled WGS sequence"/>
</dbReference>
<evidence type="ECO:0000256" key="1">
    <source>
        <dbReference type="SAM" id="Phobius"/>
    </source>
</evidence>
<evidence type="ECO:0000313" key="3">
    <source>
        <dbReference type="Proteomes" id="UP000074382"/>
    </source>
</evidence>
<sequence>MGPHWSQVKLVAKLLCAALAFVVGVALAGHEAGLWHFSPYEEFRLAAASIALLFLTTAVSAVQQWRADSAEVNLRNVQRGVAHALTALLFRIQDETGIDVRDLAATVHLRVRTGVWPRRREKLVPLTRVRFRATSAAGTTWRPGVGVIGRCVELGKLLVVDVAELDRQLEGTTEEEWRELQQRERQSPPEQALTLGMSYREWQRARGKFSVILATPLIGQGATRSKILGCVSVDVMTPDPVPDSYRLLSDEAVRFAASAAAHEISNVLAAST</sequence>
<dbReference type="AlphaFoldDB" id="A0A147KIZ6"/>
<comment type="caution">
    <text evidence="2">The sequence shown here is derived from an EMBL/GenBank/DDBJ whole genome shotgun (WGS) entry which is preliminary data.</text>
</comment>
<dbReference type="STRING" id="665004.AC529_07820"/>
<evidence type="ECO:0000313" key="2">
    <source>
        <dbReference type="EMBL" id="KUP97275.1"/>
    </source>
</evidence>